<evidence type="ECO:0000256" key="4">
    <source>
        <dbReference type="ARBA" id="ARBA00022884"/>
    </source>
</evidence>
<dbReference type="InterPro" id="IPR029063">
    <property type="entry name" value="SAM-dependent_MTases_sf"/>
</dbReference>
<dbReference type="AlphaFoldDB" id="T0Y3R5"/>
<dbReference type="Gene3D" id="1.10.8.100">
    <property type="entry name" value="Ribosomal RNA adenine dimethylase-like, domain 2"/>
    <property type="match status" value="1"/>
</dbReference>
<accession>T0Y3R5</accession>
<dbReference type="PANTHER" id="PTHR11727:SF7">
    <property type="entry name" value="DIMETHYLADENOSINE TRANSFERASE-RELATED"/>
    <property type="match status" value="1"/>
</dbReference>
<organism evidence="6">
    <name type="scientific">mine drainage metagenome</name>
    <dbReference type="NCBI Taxonomy" id="410659"/>
    <lineage>
        <taxon>unclassified sequences</taxon>
        <taxon>metagenomes</taxon>
        <taxon>ecological metagenomes</taxon>
    </lineage>
</organism>
<dbReference type="InterPro" id="IPR020598">
    <property type="entry name" value="rRNA_Ade_methylase_Trfase_N"/>
</dbReference>
<name>T0Y3R5_9ZZZZ</name>
<keyword evidence="2 6" id="KW-0808">Transferase</keyword>
<reference evidence="6" key="1">
    <citation type="submission" date="2013-08" db="EMBL/GenBank/DDBJ databases">
        <authorList>
            <person name="Mendez C."/>
            <person name="Richter M."/>
            <person name="Ferrer M."/>
            <person name="Sanchez J."/>
        </authorList>
    </citation>
    <scope>NUCLEOTIDE SEQUENCE</scope>
</reference>
<dbReference type="SMART" id="SM00650">
    <property type="entry name" value="rADc"/>
    <property type="match status" value="1"/>
</dbReference>
<dbReference type="SUPFAM" id="SSF53335">
    <property type="entry name" value="S-adenosyl-L-methionine-dependent methyltransferases"/>
    <property type="match status" value="1"/>
</dbReference>
<sequence>MKSDFLKYESEKFDYVAGNIPYQISSPVIEKLRTMNFGKAVIMVQDEFAKRLCAKQGSQDYSRLSVMTSLYFNCKIDRKVSRKNFHPIPKVDSAIVTMEPIPWDYGIKFELVEELAKKLFSQRRKKISTVLKNNELEYGNKRVEELTPNEFIRLCYSLYPDYRHPC</sequence>
<evidence type="ECO:0000256" key="2">
    <source>
        <dbReference type="ARBA" id="ARBA00022679"/>
    </source>
</evidence>
<dbReference type="EMBL" id="AUZX01015951">
    <property type="protein sequence ID" value="EQD27683.1"/>
    <property type="molecule type" value="Genomic_DNA"/>
</dbReference>
<dbReference type="Pfam" id="PF00398">
    <property type="entry name" value="RrnaAD"/>
    <property type="match status" value="1"/>
</dbReference>
<dbReference type="GO" id="GO:0003723">
    <property type="term" value="F:RNA binding"/>
    <property type="evidence" value="ECO:0007669"/>
    <property type="project" value="UniProtKB-KW"/>
</dbReference>
<protein>
    <submittedName>
        <fullName evidence="6">Ribosomal RNA adenine methylase transferase</fullName>
        <ecNumber evidence="6">2.1.1.-</ecNumber>
    </submittedName>
</protein>
<evidence type="ECO:0000256" key="3">
    <source>
        <dbReference type="ARBA" id="ARBA00022691"/>
    </source>
</evidence>
<proteinExistence type="predicted"/>
<reference evidence="6" key="2">
    <citation type="journal article" date="2014" name="ISME J.">
        <title>Microbial stratification in low pH oxic and suboxic macroscopic growths along an acid mine drainage.</title>
        <authorList>
            <person name="Mendez-Garcia C."/>
            <person name="Mesa V."/>
            <person name="Sprenger R.R."/>
            <person name="Richter M."/>
            <person name="Diez M.S."/>
            <person name="Solano J."/>
            <person name="Bargiela R."/>
            <person name="Golyshina O.V."/>
            <person name="Manteca A."/>
            <person name="Ramos J.L."/>
            <person name="Gallego J.R."/>
            <person name="Llorente I."/>
            <person name="Martins Dos Santos V.A."/>
            <person name="Jensen O.N."/>
            <person name="Pelaez A.I."/>
            <person name="Sanchez J."/>
            <person name="Ferrer M."/>
        </authorList>
    </citation>
    <scope>NUCLEOTIDE SEQUENCE</scope>
</reference>
<dbReference type="EC" id="2.1.1.-" evidence="6"/>
<dbReference type="InterPro" id="IPR023165">
    <property type="entry name" value="rRNA_Ade_diMease-like_C"/>
</dbReference>
<dbReference type="PROSITE" id="PS51689">
    <property type="entry name" value="SAM_RNA_A_N6_MT"/>
    <property type="match status" value="1"/>
</dbReference>
<dbReference type="GO" id="GO:0000179">
    <property type="term" value="F:rRNA (adenine-N6,N6-)-dimethyltransferase activity"/>
    <property type="evidence" value="ECO:0007669"/>
    <property type="project" value="InterPro"/>
</dbReference>
<dbReference type="Gene3D" id="3.40.50.150">
    <property type="entry name" value="Vaccinia Virus protein VP39"/>
    <property type="match status" value="1"/>
</dbReference>
<feature type="domain" description="Ribosomal RNA adenine methylase transferase N-terminal" evidence="5">
    <location>
        <begin position="1"/>
        <end position="102"/>
    </location>
</feature>
<dbReference type="InterPro" id="IPR001737">
    <property type="entry name" value="KsgA/Erm"/>
</dbReference>
<gene>
    <name evidence="6" type="ORF">B1A_21584</name>
</gene>
<evidence type="ECO:0000259" key="5">
    <source>
        <dbReference type="SMART" id="SM00650"/>
    </source>
</evidence>
<evidence type="ECO:0000313" key="6">
    <source>
        <dbReference type="EMBL" id="EQD27683.1"/>
    </source>
</evidence>
<dbReference type="PANTHER" id="PTHR11727">
    <property type="entry name" value="DIMETHYLADENOSINE TRANSFERASE"/>
    <property type="match status" value="1"/>
</dbReference>
<keyword evidence="1 6" id="KW-0489">Methyltransferase</keyword>
<keyword evidence="3" id="KW-0949">S-adenosyl-L-methionine</keyword>
<keyword evidence="4" id="KW-0694">RNA-binding</keyword>
<comment type="caution">
    <text evidence="6">The sequence shown here is derived from an EMBL/GenBank/DDBJ whole genome shotgun (WGS) entry which is preliminary data.</text>
</comment>
<evidence type="ECO:0000256" key="1">
    <source>
        <dbReference type="ARBA" id="ARBA00022603"/>
    </source>
</evidence>